<keyword evidence="5" id="KW-1185">Reference proteome</keyword>
<evidence type="ECO:0000256" key="2">
    <source>
        <dbReference type="ARBA" id="ARBA00023002"/>
    </source>
</evidence>
<reference evidence="4 5" key="1">
    <citation type="submission" date="2013-03" db="EMBL/GenBank/DDBJ databases">
        <title>The Genome Sequence of Phialophora europaea CBS 101466.</title>
        <authorList>
            <consortium name="The Broad Institute Genomics Platform"/>
            <person name="Cuomo C."/>
            <person name="de Hoog S."/>
            <person name="Gorbushina A."/>
            <person name="Walker B."/>
            <person name="Young S.K."/>
            <person name="Zeng Q."/>
            <person name="Gargeya S."/>
            <person name="Fitzgerald M."/>
            <person name="Haas B."/>
            <person name="Abouelleil A."/>
            <person name="Allen A.W."/>
            <person name="Alvarado L."/>
            <person name="Arachchi H.M."/>
            <person name="Berlin A.M."/>
            <person name="Chapman S.B."/>
            <person name="Gainer-Dewar J."/>
            <person name="Goldberg J."/>
            <person name="Griggs A."/>
            <person name="Gujja S."/>
            <person name="Hansen M."/>
            <person name="Howarth C."/>
            <person name="Imamovic A."/>
            <person name="Ireland A."/>
            <person name="Larimer J."/>
            <person name="McCowan C."/>
            <person name="Murphy C."/>
            <person name="Pearson M."/>
            <person name="Poon T.W."/>
            <person name="Priest M."/>
            <person name="Roberts A."/>
            <person name="Saif S."/>
            <person name="Shea T."/>
            <person name="Sisk P."/>
            <person name="Sykes S."/>
            <person name="Wortman J."/>
            <person name="Nusbaum C."/>
            <person name="Birren B."/>
        </authorList>
    </citation>
    <scope>NUCLEOTIDE SEQUENCE [LARGE SCALE GENOMIC DNA]</scope>
    <source>
        <strain evidence="4 5">CBS 101466</strain>
    </source>
</reference>
<dbReference type="PANTHER" id="PTHR45348">
    <property type="entry name" value="HYPOTHETICAL OXIDOREDUCTASE (EUROFUNG)"/>
    <property type="match status" value="1"/>
</dbReference>
<dbReference type="SUPFAM" id="SSF51735">
    <property type="entry name" value="NAD(P)-binding Rossmann-fold domains"/>
    <property type="match status" value="1"/>
</dbReference>
<protein>
    <recommendedName>
        <fullName evidence="3">Enoyl reductase (ER) domain-containing protein</fullName>
    </recommendedName>
</protein>
<evidence type="ECO:0000313" key="4">
    <source>
        <dbReference type="EMBL" id="ETN37129.1"/>
    </source>
</evidence>
<dbReference type="OrthoDB" id="9992527at2759"/>
<dbReference type="InParanoid" id="W2RN11"/>
<dbReference type="Gene3D" id="3.90.180.10">
    <property type="entry name" value="Medium-chain alcohol dehydrogenases, catalytic domain"/>
    <property type="match status" value="1"/>
</dbReference>
<dbReference type="Pfam" id="PF08240">
    <property type="entry name" value="ADH_N"/>
    <property type="match status" value="1"/>
</dbReference>
<dbReference type="Gene3D" id="3.40.50.720">
    <property type="entry name" value="NAD(P)-binding Rossmann-like Domain"/>
    <property type="match status" value="1"/>
</dbReference>
<dbReference type="RefSeq" id="XP_008720661.1">
    <property type="nucleotide sequence ID" value="XM_008722439.1"/>
</dbReference>
<keyword evidence="2" id="KW-0560">Oxidoreductase</keyword>
<proteinExistence type="inferred from homology"/>
<comment type="similarity">
    <text evidence="1">Belongs to the zinc-containing alcohol dehydrogenase family.</text>
</comment>
<dbReference type="InterPro" id="IPR036291">
    <property type="entry name" value="NAD(P)-bd_dom_sf"/>
</dbReference>
<dbReference type="GeneID" id="19975458"/>
<dbReference type="SMART" id="SM00829">
    <property type="entry name" value="PKS_ER"/>
    <property type="match status" value="1"/>
</dbReference>
<dbReference type="InterPro" id="IPR020843">
    <property type="entry name" value="ER"/>
</dbReference>
<dbReference type="STRING" id="1220924.W2RN11"/>
<dbReference type="InterPro" id="IPR011032">
    <property type="entry name" value="GroES-like_sf"/>
</dbReference>
<dbReference type="GO" id="GO:0016651">
    <property type="term" value="F:oxidoreductase activity, acting on NAD(P)H"/>
    <property type="evidence" value="ECO:0007669"/>
    <property type="project" value="InterPro"/>
</dbReference>
<evidence type="ECO:0000259" key="3">
    <source>
        <dbReference type="SMART" id="SM00829"/>
    </source>
</evidence>
<dbReference type="InterPro" id="IPR013154">
    <property type="entry name" value="ADH-like_N"/>
</dbReference>
<gene>
    <name evidence="4" type="ORF">HMPREF1541_08119</name>
</gene>
<dbReference type="InterPro" id="IPR013149">
    <property type="entry name" value="ADH-like_C"/>
</dbReference>
<dbReference type="HOGENOM" id="CLU_026673_16_5_1"/>
<feature type="domain" description="Enoyl reductase (ER)" evidence="3">
    <location>
        <begin position="10"/>
        <end position="274"/>
    </location>
</feature>
<sequence>MKAIVFNAQGEPATLAERNVPDPGPNEVLVKVSTTALNPHDQKIKDLGLLIKEWPWIPGSDVAGTVEKLGPDVTKYQVGDRVFGQGNFLSPRVLDFAGLQEYALVDDRCSAKVPPGLSDDDATTMPTNAATAFFGFFANSGFALPVSSLGGKAEFDASSHDLVVLGGSSQLGKLIIQFAKVMGWRSVVVTAGPQNTDSLKQLGATHVVSRHGNFDDMVRQIRDVVGDDDLQYCFNVMHSDRTLGAALLSGSGGGSGHLANFVHGTVDYARAGKKEADFEDTFVQGMTLLYPELGRYFWDHLPTWLVDGSLKVPKWSVIEGLDVTKVNEVLDKWKDQEPVPDHPHVHPNA</sequence>
<dbReference type="SUPFAM" id="SSF50129">
    <property type="entry name" value="GroES-like"/>
    <property type="match status" value="1"/>
</dbReference>
<evidence type="ECO:0000256" key="1">
    <source>
        <dbReference type="ARBA" id="ARBA00008072"/>
    </source>
</evidence>
<dbReference type="InterPro" id="IPR047122">
    <property type="entry name" value="Trans-enoyl_RdTase-like"/>
</dbReference>
<dbReference type="VEuPathDB" id="FungiDB:HMPREF1541_08119"/>
<dbReference type="eggNOG" id="KOG1198">
    <property type="taxonomic scope" value="Eukaryota"/>
</dbReference>
<dbReference type="EMBL" id="KB822724">
    <property type="protein sequence ID" value="ETN37129.1"/>
    <property type="molecule type" value="Genomic_DNA"/>
</dbReference>
<evidence type="ECO:0000313" key="5">
    <source>
        <dbReference type="Proteomes" id="UP000030752"/>
    </source>
</evidence>
<name>W2RN11_CYPE1</name>
<dbReference type="Pfam" id="PF00107">
    <property type="entry name" value="ADH_zinc_N"/>
    <property type="match status" value="1"/>
</dbReference>
<accession>W2RN11</accession>
<organism evidence="4 5">
    <name type="scientific">Cyphellophora europaea (strain CBS 101466)</name>
    <name type="common">Phialophora europaea</name>
    <dbReference type="NCBI Taxonomy" id="1220924"/>
    <lineage>
        <taxon>Eukaryota</taxon>
        <taxon>Fungi</taxon>
        <taxon>Dikarya</taxon>
        <taxon>Ascomycota</taxon>
        <taxon>Pezizomycotina</taxon>
        <taxon>Eurotiomycetes</taxon>
        <taxon>Chaetothyriomycetidae</taxon>
        <taxon>Chaetothyriales</taxon>
        <taxon>Cyphellophoraceae</taxon>
        <taxon>Cyphellophora</taxon>
    </lineage>
</organism>
<dbReference type="AlphaFoldDB" id="W2RN11"/>
<dbReference type="Proteomes" id="UP000030752">
    <property type="component" value="Unassembled WGS sequence"/>
</dbReference>
<dbReference type="PANTHER" id="PTHR45348:SF2">
    <property type="entry name" value="ZINC-TYPE ALCOHOL DEHYDROGENASE-LIKE PROTEIN C2E1P3.01"/>
    <property type="match status" value="1"/>
</dbReference>